<name>A0ABS4E7Y6_9FIRM</name>
<protein>
    <submittedName>
        <fullName evidence="1">Uncharacterized protein</fullName>
    </submittedName>
</protein>
<proteinExistence type="predicted"/>
<dbReference type="RefSeq" id="WP_209455641.1">
    <property type="nucleotide sequence ID" value="NZ_BAAACS010000017.1"/>
</dbReference>
<gene>
    <name evidence="1" type="ORF">J2Z43_000448</name>
</gene>
<evidence type="ECO:0000313" key="1">
    <source>
        <dbReference type="EMBL" id="MBP1854058.1"/>
    </source>
</evidence>
<reference evidence="1 2" key="1">
    <citation type="submission" date="2021-03" db="EMBL/GenBank/DDBJ databases">
        <title>Genomic Encyclopedia of Type Strains, Phase IV (KMG-IV): sequencing the most valuable type-strain genomes for metagenomic binning, comparative biology and taxonomic classification.</title>
        <authorList>
            <person name="Goeker M."/>
        </authorList>
    </citation>
    <scope>NUCLEOTIDE SEQUENCE [LARGE SCALE GENOMIC DNA]</scope>
    <source>
        <strain evidence="1 2">DSM 1289</strain>
    </source>
</reference>
<dbReference type="Proteomes" id="UP000767291">
    <property type="component" value="Unassembled WGS sequence"/>
</dbReference>
<dbReference type="EMBL" id="JAGGJX010000001">
    <property type="protein sequence ID" value="MBP1854058.1"/>
    <property type="molecule type" value="Genomic_DNA"/>
</dbReference>
<accession>A0ABS4E7Y6</accession>
<evidence type="ECO:0000313" key="2">
    <source>
        <dbReference type="Proteomes" id="UP000767291"/>
    </source>
</evidence>
<keyword evidence="2" id="KW-1185">Reference proteome</keyword>
<sequence>MTSYVKLIDLLHLIYYSFIKYIANLSFTNTISGSYPIGSGNVANSLGVTVGKSKSYAATYSISAPKGKRKMIIFRPRYKTYQVVQRYYAKGTFTGKTATATVKVFDN</sequence>
<comment type="caution">
    <text evidence="1">The sequence shown here is derived from an EMBL/GenBank/DDBJ whole genome shotgun (WGS) entry which is preliminary data.</text>
</comment>
<organism evidence="1 2">
    <name type="scientific">Metaclostridioides mangenotii</name>
    <dbReference type="NCBI Taxonomy" id="1540"/>
    <lineage>
        <taxon>Bacteria</taxon>
        <taxon>Bacillati</taxon>
        <taxon>Bacillota</taxon>
        <taxon>Clostridia</taxon>
        <taxon>Peptostreptococcales</taxon>
        <taxon>Peptostreptococcaceae</taxon>
        <taxon>Metaclostridioides</taxon>
    </lineage>
</organism>